<dbReference type="InterPro" id="IPR000172">
    <property type="entry name" value="GMC_OxRdtase_N"/>
</dbReference>
<dbReference type="SUPFAM" id="SSF54373">
    <property type="entry name" value="FAD-linked reductases, C-terminal domain"/>
    <property type="match status" value="1"/>
</dbReference>
<comment type="caution">
    <text evidence="8">The sequence shown here is derived from an EMBL/GenBank/DDBJ whole genome shotgun (WGS) entry which is preliminary data.</text>
</comment>
<dbReference type="Gene3D" id="3.30.560.10">
    <property type="entry name" value="Glucose Oxidase, domain 3"/>
    <property type="match status" value="1"/>
</dbReference>
<dbReference type="Pfam" id="PF00732">
    <property type="entry name" value="GMC_oxred_N"/>
    <property type="match status" value="1"/>
</dbReference>
<proteinExistence type="inferred from homology"/>
<evidence type="ECO:0000259" key="7">
    <source>
        <dbReference type="PROSITE" id="PS00624"/>
    </source>
</evidence>
<comment type="cofactor">
    <cofactor evidence="1">
        <name>FAD</name>
        <dbReference type="ChEBI" id="CHEBI:57692"/>
    </cofactor>
</comment>
<keyword evidence="3 5" id="KW-0285">Flavoprotein</keyword>
<dbReference type="PANTHER" id="PTHR11552:SF147">
    <property type="entry name" value="CHOLINE DEHYDROGENASE, MITOCHONDRIAL"/>
    <property type="match status" value="1"/>
</dbReference>
<dbReference type="PIRSF" id="PIRSF000137">
    <property type="entry name" value="Alcohol_oxidase"/>
    <property type="match status" value="1"/>
</dbReference>
<sequence>MTDKEFDYIVVGAGSAGCVLAARLSEDPATRVLLLEAGPPDNSPWIHLPIGYGKTMWSPVYNWRFETDPDPGMNGRRIYWPRGKTLGGSSSINGLIYIRGQREDYDHWAELGNTGWGYDDVLPWFIKSEGNQRVGDMPLHGQDGPLKVSDIGAKHELIEAFISGAEQIGVPRTDDFNGARQEGAGYYQLNTFNGLRCSTAKAYLAPAKRRPNLRIETEAFAAGVVIEGRRAVGVRYRQGGEMKTARCTAEVLLSAGAIQSPQLLQLSGIGPRALLDQLGVPVVHDARGVGENLQDHLQIRLGYECTKPITTNDQLNSWIGQARLGIEWLSHRTGALAIGINQGGCFMRALKDANGKPEAATPDIQFHVATLSADMAGGKVHPYSGFTMSVCQLRPESRGHVRARSRDPFEAPEMQPNYLSKELDRRTAVAGVRAARAIAHSPAMRPYVKREVKPGPDAATDEELLEFCRNNGATIFHPSGTCKMGNDTLAVVDARLRVHGIGGLRVVDCSVMPTLVSGNTNGPVVMMAEKAVDMIRQDAKDPIRFP</sequence>
<dbReference type="InterPro" id="IPR007867">
    <property type="entry name" value="GMC_OxRtase_C"/>
</dbReference>
<evidence type="ECO:0000313" key="9">
    <source>
        <dbReference type="Proteomes" id="UP001367030"/>
    </source>
</evidence>
<dbReference type="Proteomes" id="UP001367030">
    <property type="component" value="Unassembled WGS sequence"/>
</dbReference>
<dbReference type="PANTHER" id="PTHR11552">
    <property type="entry name" value="GLUCOSE-METHANOL-CHOLINE GMC OXIDOREDUCTASE"/>
    <property type="match status" value="1"/>
</dbReference>
<dbReference type="RefSeq" id="WP_340336824.1">
    <property type="nucleotide sequence ID" value="NZ_JBBKZS010000008.1"/>
</dbReference>
<dbReference type="SUPFAM" id="SSF51905">
    <property type="entry name" value="FAD/NAD(P)-binding domain"/>
    <property type="match status" value="1"/>
</dbReference>
<dbReference type="EMBL" id="JBBKZS010000008">
    <property type="protein sequence ID" value="MEJ8856749.1"/>
    <property type="molecule type" value="Genomic_DNA"/>
</dbReference>
<dbReference type="GO" id="GO:0008812">
    <property type="term" value="F:choline dehydrogenase activity"/>
    <property type="evidence" value="ECO:0007669"/>
    <property type="project" value="UniProtKB-EC"/>
</dbReference>
<dbReference type="NCBIfam" id="NF002550">
    <property type="entry name" value="PRK02106.1"/>
    <property type="match status" value="1"/>
</dbReference>
<feature type="domain" description="Glucose-methanol-choline oxidoreductase N-terminal" evidence="6">
    <location>
        <begin position="83"/>
        <end position="106"/>
    </location>
</feature>
<evidence type="ECO:0000256" key="5">
    <source>
        <dbReference type="RuleBase" id="RU003968"/>
    </source>
</evidence>
<evidence type="ECO:0000259" key="6">
    <source>
        <dbReference type="PROSITE" id="PS00623"/>
    </source>
</evidence>
<dbReference type="EC" id="1.1.99.1" evidence="8"/>
<evidence type="ECO:0000256" key="1">
    <source>
        <dbReference type="ARBA" id="ARBA00001974"/>
    </source>
</evidence>
<evidence type="ECO:0000256" key="4">
    <source>
        <dbReference type="ARBA" id="ARBA00022827"/>
    </source>
</evidence>
<protein>
    <submittedName>
        <fullName evidence="8">Choline dehydrogenase</fullName>
        <ecNumber evidence="8">1.1.99.1</ecNumber>
    </submittedName>
</protein>
<dbReference type="InterPro" id="IPR012132">
    <property type="entry name" value="GMC_OxRdtase"/>
</dbReference>
<reference evidence="8 9" key="1">
    <citation type="submission" date="2024-03" db="EMBL/GenBank/DDBJ databases">
        <title>Novel species of the genus Variovorax.</title>
        <authorList>
            <person name="Liu Q."/>
            <person name="Xin Y.-H."/>
        </authorList>
    </citation>
    <scope>NUCLEOTIDE SEQUENCE [LARGE SCALE GENOMIC DNA]</scope>
    <source>
        <strain evidence="8 9">KACC 18901</strain>
    </source>
</reference>
<dbReference type="PROSITE" id="PS00623">
    <property type="entry name" value="GMC_OXRED_1"/>
    <property type="match status" value="1"/>
</dbReference>
<feature type="domain" description="Glucose-methanol-choline oxidoreductase N-terminal" evidence="7">
    <location>
        <begin position="256"/>
        <end position="270"/>
    </location>
</feature>
<dbReference type="PROSITE" id="PS51257">
    <property type="entry name" value="PROKAR_LIPOPROTEIN"/>
    <property type="match status" value="1"/>
</dbReference>
<evidence type="ECO:0000313" key="8">
    <source>
        <dbReference type="EMBL" id="MEJ8856749.1"/>
    </source>
</evidence>
<accession>A0ABU8XAQ2</accession>
<comment type="similarity">
    <text evidence="2 5">Belongs to the GMC oxidoreductase family.</text>
</comment>
<dbReference type="Pfam" id="PF05199">
    <property type="entry name" value="GMC_oxred_C"/>
    <property type="match status" value="1"/>
</dbReference>
<gene>
    <name evidence="8" type="ORF">WKW79_19395</name>
</gene>
<dbReference type="Gene3D" id="3.50.50.60">
    <property type="entry name" value="FAD/NAD(P)-binding domain"/>
    <property type="match status" value="1"/>
</dbReference>
<name>A0ABU8XAQ2_9BURK</name>
<organism evidence="8 9">
    <name type="scientific">Variovorax robiniae</name>
    <dbReference type="NCBI Taxonomy" id="1836199"/>
    <lineage>
        <taxon>Bacteria</taxon>
        <taxon>Pseudomonadati</taxon>
        <taxon>Pseudomonadota</taxon>
        <taxon>Betaproteobacteria</taxon>
        <taxon>Burkholderiales</taxon>
        <taxon>Comamonadaceae</taxon>
        <taxon>Variovorax</taxon>
    </lineage>
</organism>
<evidence type="ECO:0000256" key="2">
    <source>
        <dbReference type="ARBA" id="ARBA00010790"/>
    </source>
</evidence>
<keyword evidence="4 5" id="KW-0274">FAD</keyword>
<dbReference type="PROSITE" id="PS00624">
    <property type="entry name" value="GMC_OXRED_2"/>
    <property type="match status" value="1"/>
</dbReference>
<keyword evidence="9" id="KW-1185">Reference proteome</keyword>
<dbReference type="InterPro" id="IPR036188">
    <property type="entry name" value="FAD/NAD-bd_sf"/>
</dbReference>
<evidence type="ECO:0000256" key="3">
    <source>
        <dbReference type="ARBA" id="ARBA00022630"/>
    </source>
</evidence>
<keyword evidence="8" id="KW-0560">Oxidoreductase</keyword>